<dbReference type="EMBL" id="JARJCW010000067">
    <property type="protein sequence ID" value="KAJ7199599.1"/>
    <property type="molecule type" value="Genomic_DNA"/>
</dbReference>
<evidence type="ECO:0000313" key="4">
    <source>
        <dbReference type="Proteomes" id="UP001219525"/>
    </source>
</evidence>
<name>A0AAD6YAN8_9AGAR</name>
<feature type="non-terminal residue" evidence="3">
    <location>
        <position position="497"/>
    </location>
</feature>
<reference evidence="3" key="1">
    <citation type="submission" date="2023-03" db="EMBL/GenBank/DDBJ databases">
        <title>Massive genome expansion in bonnet fungi (Mycena s.s.) driven by repeated elements and novel gene families across ecological guilds.</title>
        <authorList>
            <consortium name="Lawrence Berkeley National Laboratory"/>
            <person name="Harder C.B."/>
            <person name="Miyauchi S."/>
            <person name="Viragh M."/>
            <person name="Kuo A."/>
            <person name="Thoen E."/>
            <person name="Andreopoulos B."/>
            <person name="Lu D."/>
            <person name="Skrede I."/>
            <person name="Drula E."/>
            <person name="Henrissat B."/>
            <person name="Morin E."/>
            <person name="Kohler A."/>
            <person name="Barry K."/>
            <person name="LaButti K."/>
            <person name="Morin E."/>
            <person name="Salamov A."/>
            <person name="Lipzen A."/>
            <person name="Mereny Z."/>
            <person name="Hegedus B."/>
            <person name="Baldrian P."/>
            <person name="Stursova M."/>
            <person name="Weitz H."/>
            <person name="Taylor A."/>
            <person name="Grigoriev I.V."/>
            <person name="Nagy L.G."/>
            <person name="Martin F."/>
            <person name="Kauserud H."/>
        </authorList>
    </citation>
    <scope>NUCLEOTIDE SEQUENCE</scope>
    <source>
        <strain evidence="3">9144</strain>
    </source>
</reference>
<protein>
    <recommendedName>
        <fullName evidence="2">Aminoglycoside phosphotransferase domain-containing protein</fullName>
    </recommendedName>
</protein>
<dbReference type="SUPFAM" id="SSF56112">
    <property type="entry name" value="Protein kinase-like (PK-like)"/>
    <property type="match status" value="1"/>
</dbReference>
<evidence type="ECO:0000256" key="1">
    <source>
        <dbReference type="SAM" id="MobiDB-lite"/>
    </source>
</evidence>
<evidence type="ECO:0000313" key="3">
    <source>
        <dbReference type="EMBL" id="KAJ7199599.1"/>
    </source>
</evidence>
<comment type="caution">
    <text evidence="3">The sequence shown here is derived from an EMBL/GenBank/DDBJ whole genome shotgun (WGS) entry which is preliminary data.</text>
</comment>
<organism evidence="3 4">
    <name type="scientific">Mycena pura</name>
    <dbReference type="NCBI Taxonomy" id="153505"/>
    <lineage>
        <taxon>Eukaryota</taxon>
        <taxon>Fungi</taxon>
        <taxon>Dikarya</taxon>
        <taxon>Basidiomycota</taxon>
        <taxon>Agaricomycotina</taxon>
        <taxon>Agaricomycetes</taxon>
        <taxon>Agaricomycetidae</taxon>
        <taxon>Agaricales</taxon>
        <taxon>Marasmiineae</taxon>
        <taxon>Mycenaceae</taxon>
        <taxon>Mycena</taxon>
    </lineage>
</organism>
<gene>
    <name evidence="3" type="ORF">GGX14DRAFT_467591</name>
</gene>
<keyword evidence="4" id="KW-1185">Reference proteome</keyword>
<dbReference type="AlphaFoldDB" id="A0AAD6YAN8"/>
<sequence>MLIYKAGTPLEVVFRNVRLPKGPPYRISAQTATKAFRPRTTPTARRLPNNVIFHPNIFSLLVRSSQEHLRPIFGSTTPPTLSPVAVAALTMLDDLLGDEISNEREVDDFMTTILKSVARLVGDLTGAKTRILFELPTAAGVSPKVVQEIVVNVDGTTRLTVEDKAPAVGQKHFPLLVSQSKEPGGWKIPPIAECTMANGTANLLGAASIISKLSYYLTDDVNPHSYALLHDVRCLHLLVKRNARHPSFFISPPINLDDPNLFHFLAHLFLWDPPSSLEDGYDPPAETPLPTSAEPPPHPPDPEDGCVASATVLQRCENRPHKSTSFKITHSTENIDSIVITSFDDAPSRATVMRGLIGSNPIVIKLAEQDRDGDIKTEGAIYRNRLHGIEGVPKFYAEGWIYANHFWVYCLVLEDLGVPLTQEGIQSTEDIDAASLRQLEDLQDRLLERGVVHDDLEPRNIIRTRSGGIGLVDFEGAILVPARAPAQINKKADEDGG</sequence>
<dbReference type="InterPro" id="IPR002575">
    <property type="entry name" value="Aminoglycoside_PTrfase"/>
</dbReference>
<dbReference type="Proteomes" id="UP001219525">
    <property type="component" value="Unassembled WGS sequence"/>
</dbReference>
<feature type="region of interest" description="Disordered" evidence="1">
    <location>
        <begin position="280"/>
        <end position="304"/>
    </location>
</feature>
<evidence type="ECO:0000259" key="2">
    <source>
        <dbReference type="Pfam" id="PF01636"/>
    </source>
</evidence>
<proteinExistence type="predicted"/>
<feature type="domain" description="Aminoglycoside phosphotransferase" evidence="2">
    <location>
        <begin position="384"/>
        <end position="477"/>
    </location>
</feature>
<accession>A0AAD6YAN8</accession>
<dbReference type="Pfam" id="PF01636">
    <property type="entry name" value="APH"/>
    <property type="match status" value="1"/>
</dbReference>
<dbReference type="InterPro" id="IPR011009">
    <property type="entry name" value="Kinase-like_dom_sf"/>
</dbReference>